<dbReference type="AlphaFoldDB" id="A0A1I0TJ82"/>
<proteinExistence type="predicted"/>
<name>A0A1I0TJ82_9NOCA</name>
<organism evidence="1 2">
    <name type="scientific">Rhodococcoides kroppenstedtii</name>
    <dbReference type="NCBI Taxonomy" id="293050"/>
    <lineage>
        <taxon>Bacteria</taxon>
        <taxon>Bacillati</taxon>
        <taxon>Actinomycetota</taxon>
        <taxon>Actinomycetes</taxon>
        <taxon>Mycobacteriales</taxon>
        <taxon>Nocardiaceae</taxon>
        <taxon>Rhodococcoides</taxon>
    </lineage>
</organism>
<dbReference type="EMBL" id="FOJN01000007">
    <property type="protein sequence ID" value="SFA51858.1"/>
    <property type="molecule type" value="Genomic_DNA"/>
</dbReference>
<evidence type="ECO:0000313" key="2">
    <source>
        <dbReference type="Proteomes" id="UP000182054"/>
    </source>
</evidence>
<dbReference type="Proteomes" id="UP000182054">
    <property type="component" value="Unassembled WGS sequence"/>
</dbReference>
<protein>
    <submittedName>
        <fullName evidence="1">Uncharacterized protein</fullName>
    </submittedName>
</protein>
<sequence length="593" mass="66594">MAALMNDVGDEFAQRSYISHGHACAVVSCSNLADAERLVSELGPYLAGHELWPYRQGVMLAEDIVFELPAAPPTWVAPAQIRHEELGFEAAAQIRQFNGNMAVFSQHAAMYASELQPLVDWLHSSIEDIATELYVIYENPELDGAQVRRSITLESVLVEVNAILTLYCSQLGSGAVPIFRATYPVGEYSLLGIGSMCREVWRIYSHLNETFAKFDHVGRIQRCYAARPAFDPFEPSARINFGSWYRSNVGVADLDDGISEGFRYHMPVFSSRWGFHESLHSISLSWQCIYAAATKEWNLLTLTHEFLHAHVRDIWATTFEVSDDASLRELLARYNARESGTNALHSMQVAFVEALVGLNGCSRLAQTIRGGTVEDTSITVPERLTEQSLRMLVQSHRGMFHEIVVHVLDYLYVYDSQDANYVNSLWSSWSLIPSVNERTEHYLLRTICALSADGGDTAPSEDVFKTCVTRLKRQLTLIEKRARLRPVIGRAIAILDDETALKRLGIEFKGARYVVHIAKAFFYDPELNASLIRDTNTTIREGRTTYALNVGDYRGDCVESPVAFLLDRFGGYSDQGGAPEAEYETLWQMLQLS</sequence>
<reference evidence="1 2" key="1">
    <citation type="submission" date="2016-10" db="EMBL/GenBank/DDBJ databases">
        <authorList>
            <person name="de Groot N.N."/>
        </authorList>
    </citation>
    <scope>NUCLEOTIDE SEQUENCE [LARGE SCALE GENOMIC DNA]</scope>
    <source>
        <strain evidence="1 2">DSM 44908</strain>
    </source>
</reference>
<accession>A0A1I0TJ82</accession>
<gene>
    <name evidence="1" type="ORF">SAMN05444374_10745</name>
</gene>
<evidence type="ECO:0000313" key="1">
    <source>
        <dbReference type="EMBL" id="SFA51858.1"/>
    </source>
</evidence>